<evidence type="ECO:0000256" key="2">
    <source>
        <dbReference type="SAM" id="Phobius"/>
    </source>
</evidence>
<name>A0AAE0GKN7_9CHLO</name>
<comment type="caution">
    <text evidence="3">The sequence shown here is derived from an EMBL/GenBank/DDBJ whole genome shotgun (WGS) entry which is preliminary data.</text>
</comment>
<dbReference type="Proteomes" id="UP001190700">
    <property type="component" value="Unassembled WGS sequence"/>
</dbReference>
<sequence length="267" mass="29947">MAIRTAESEAESSQHSSNSLLHPQNVDSDWGDEDLVVSDDDGESSSENDEWDVCAVPRIFTTEGVRRLFKVEKTLRVGGNHRPSFEYFGCVVEVPLSWDVSKALADLSDDKLVERDLTLSLRYEPPSPKFKRQCPHYTSYRLKVSRGTDFIYSTRGMDKQLTCNRRAMVAVWGNLEIAFKEDIDLSTFLAALKYVEVSELKAIPERTNQDTTPTLPPPGVVPSQPRTAWAEQLWPTTPRARGMAIAVVVACLAAAVVTVPRRVFRFP</sequence>
<keyword evidence="2" id="KW-0812">Transmembrane</keyword>
<feature type="transmembrane region" description="Helical" evidence="2">
    <location>
        <begin position="242"/>
        <end position="259"/>
    </location>
</feature>
<evidence type="ECO:0000313" key="3">
    <source>
        <dbReference type="EMBL" id="KAK3280015.1"/>
    </source>
</evidence>
<keyword evidence="4" id="KW-1185">Reference proteome</keyword>
<dbReference type="EMBL" id="LGRX02004574">
    <property type="protein sequence ID" value="KAK3280015.1"/>
    <property type="molecule type" value="Genomic_DNA"/>
</dbReference>
<gene>
    <name evidence="3" type="ORF">CYMTET_12125</name>
</gene>
<organism evidence="3 4">
    <name type="scientific">Cymbomonas tetramitiformis</name>
    <dbReference type="NCBI Taxonomy" id="36881"/>
    <lineage>
        <taxon>Eukaryota</taxon>
        <taxon>Viridiplantae</taxon>
        <taxon>Chlorophyta</taxon>
        <taxon>Pyramimonadophyceae</taxon>
        <taxon>Pyramimonadales</taxon>
        <taxon>Pyramimonadaceae</taxon>
        <taxon>Cymbomonas</taxon>
    </lineage>
</organism>
<reference evidence="3 4" key="1">
    <citation type="journal article" date="2015" name="Genome Biol. Evol.">
        <title>Comparative Genomics of a Bacterivorous Green Alga Reveals Evolutionary Causalities and Consequences of Phago-Mixotrophic Mode of Nutrition.</title>
        <authorList>
            <person name="Burns J.A."/>
            <person name="Paasch A."/>
            <person name="Narechania A."/>
            <person name="Kim E."/>
        </authorList>
    </citation>
    <scope>NUCLEOTIDE SEQUENCE [LARGE SCALE GENOMIC DNA]</scope>
    <source>
        <strain evidence="3 4">PLY_AMNH</strain>
    </source>
</reference>
<feature type="region of interest" description="Disordered" evidence="1">
    <location>
        <begin position="1"/>
        <end position="49"/>
    </location>
</feature>
<evidence type="ECO:0000313" key="4">
    <source>
        <dbReference type="Proteomes" id="UP001190700"/>
    </source>
</evidence>
<accession>A0AAE0GKN7</accession>
<feature type="compositionally biased region" description="Acidic residues" evidence="1">
    <location>
        <begin position="29"/>
        <end position="49"/>
    </location>
</feature>
<keyword evidence="2" id="KW-1133">Transmembrane helix</keyword>
<keyword evidence="2" id="KW-0472">Membrane</keyword>
<evidence type="ECO:0000256" key="1">
    <source>
        <dbReference type="SAM" id="MobiDB-lite"/>
    </source>
</evidence>
<proteinExistence type="predicted"/>
<protein>
    <submittedName>
        <fullName evidence="3">Uncharacterized protein</fullName>
    </submittedName>
</protein>
<dbReference type="AlphaFoldDB" id="A0AAE0GKN7"/>